<keyword evidence="4" id="KW-0804">Transcription</keyword>
<dbReference type="Pfam" id="PF00126">
    <property type="entry name" value="HTH_1"/>
    <property type="match status" value="1"/>
</dbReference>
<dbReference type="SUPFAM" id="SSF46785">
    <property type="entry name" value="Winged helix' DNA-binding domain"/>
    <property type="match status" value="1"/>
</dbReference>
<dbReference type="InterPro" id="IPR000847">
    <property type="entry name" value="LysR_HTH_N"/>
</dbReference>
<keyword evidence="3" id="KW-0238">DNA-binding</keyword>
<reference evidence="7" key="1">
    <citation type="journal article" date="2019" name="Int. J. Syst. Evol. Microbiol.">
        <title>The Global Catalogue of Microorganisms (GCM) 10K type strain sequencing project: providing services to taxonomists for standard genome sequencing and annotation.</title>
        <authorList>
            <consortium name="The Broad Institute Genomics Platform"/>
            <consortium name="The Broad Institute Genome Sequencing Center for Infectious Disease"/>
            <person name="Wu L."/>
            <person name="Ma J."/>
        </authorList>
    </citation>
    <scope>NUCLEOTIDE SEQUENCE [LARGE SCALE GENOMIC DNA]</scope>
    <source>
        <strain evidence="7">CGMCC 1.6960</strain>
    </source>
</reference>
<sequence>MHPDPHDARLLRDLPVLVAVRRTGTVTAAADELGIPQPSATRALQRIAAVVEAPVVRREGRGVVLTAAGEALAGAGEQALQAIGDALASVARAGSIGASEVGIAFQTMLGERLVPEAIRRFRARWPDVALRLQHGSRASCVGAVVDGSADIAVVAAPPAEIGAVTMLYAEPLVAVAAAEHPLAAMHEVSVEALRRWPQIMLAPGYGIHDAVEALFAADGGEVPEPALVVGEYRAARGLAAAGLGVAVLPPSPSRIDDGVREVPVRHPLARREIGAVVADEQEPVVQELLRALLEATARRGAAVAG</sequence>
<evidence type="ECO:0000256" key="1">
    <source>
        <dbReference type="ARBA" id="ARBA00009437"/>
    </source>
</evidence>
<dbReference type="EMBL" id="BMLM01000001">
    <property type="protein sequence ID" value="GGN78767.1"/>
    <property type="molecule type" value="Genomic_DNA"/>
</dbReference>
<comment type="similarity">
    <text evidence="1">Belongs to the LysR transcriptional regulatory family.</text>
</comment>
<dbReference type="PANTHER" id="PTHR30346">
    <property type="entry name" value="TRANSCRIPTIONAL DUAL REGULATOR HCAR-RELATED"/>
    <property type="match status" value="1"/>
</dbReference>
<dbReference type="Gene3D" id="3.40.190.290">
    <property type="match status" value="1"/>
</dbReference>
<dbReference type="Gene3D" id="1.10.10.10">
    <property type="entry name" value="Winged helix-like DNA-binding domain superfamily/Winged helix DNA-binding domain"/>
    <property type="match status" value="1"/>
</dbReference>
<dbReference type="InterPro" id="IPR036388">
    <property type="entry name" value="WH-like_DNA-bd_sf"/>
</dbReference>
<dbReference type="PANTHER" id="PTHR30346:SF28">
    <property type="entry name" value="HTH-TYPE TRANSCRIPTIONAL REGULATOR CYNR"/>
    <property type="match status" value="1"/>
</dbReference>
<dbReference type="InterPro" id="IPR036390">
    <property type="entry name" value="WH_DNA-bd_sf"/>
</dbReference>
<organism evidence="6 7">
    <name type="scientific">Agrococcus terreus</name>
    <dbReference type="NCBI Taxonomy" id="574649"/>
    <lineage>
        <taxon>Bacteria</taxon>
        <taxon>Bacillati</taxon>
        <taxon>Actinomycetota</taxon>
        <taxon>Actinomycetes</taxon>
        <taxon>Micrococcales</taxon>
        <taxon>Microbacteriaceae</taxon>
        <taxon>Agrococcus</taxon>
    </lineage>
</organism>
<dbReference type="InterPro" id="IPR005119">
    <property type="entry name" value="LysR_subst-bd"/>
</dbReference>
<dbReference type="RefSeq" id="WP_188715705.1">
    <property type="nucleotide sequence ID" value="NZ_BAABBD010000001.1"/>
</dbReference>
<dbReference type="SUPFAM" id="SSF53850">
    <property type="entry name" value="Periplasmic binding protein-like II"/>
    <property type="match status" value="1"/>
</dbReference>
<evidence type="ECO:0000259" key="5">
    <source>
        <dbReference type="PROSITE" id="PS50931"/>
    </source>
</evidence>
<comment type="caution">
    <text evidence="6">The sequence shown here is derived from an EMBL/GenBank/DDBJ whole genome shotgun (WGS) entry which is preliminary data.</text>
</comment>
<dbReference type="Proteomes" id="UP000626982">
    <property type="component" value="Unassembled WGS sequence"/>
</dbReference>
<dbReference type="PROSITE" id="PS50931">
    <property type="entry name" value="HTH_LYSR"/>
    <property type="match status" value="1"/>
</dbReference>
<proteinExistence type="inferred from homology"/>
<dbReference type="Pfam" id="PF03466">
    <property type="entry name" value="LysR_substrate"/>
    <property type="match status" value="1"/>
</dbReference>
<accession>A0ABQ2KBU4</accession>
<evidence type="ECO:0000256" key="2">
    <source>
        <dbReference type="ARBA" id="ARBA00023015"/>
    </source>
</evidence>
<feature type="domain" description="HTH lysR-type" evidence="5">
    <location>
        <begin position="9"/>
        <end position="66"/>
    </location>
</feature>
<gene>
    <name evidence="6" type="ORF">GCM10010968_04940</name>
</gene>
<keyword evidence="2" id="KW-0805">Transcription regulation</keyword>
<protein>
    <submittedName>
        <fullName evidence="6">LysR family transcriptional regulator</fullName>
    </submittedName>
</protein>
<evidence type="ECO:0000256" key="3">
    <source>
        <dbReference type="ARBA" id="ARBA00023125"/>
    </source>
</evidence>
<evidence type="ECO:0000256" key="4">
    <source>
        <dbReference type="ARBA" id="ARBA00023163"/>
    </source>
</evidence>
<evidence type="ECO:0000313" key="7">
    <source>
        <dbReference type="Proteomes" id="UP000626982"/>
    </source>
</evidence>
<evidence type="ECO:0000313" key="6">
    <source>
        <dbReference type="EMBL" id="GGN78767.1"/>
    </source>
</evidence>
<name>A0ABQ2KBU4_9MICO</name>
<keyword evidence="7" id="KW-1185">Reference proteome</keyword>